<keyword evidence="1" id="KW-1133">Transmembrane helix</keyword>
<dbReference type="Proteomes" id="UP001419268">
    <property type="component" value="Unassembled WGS sequence"/>
</dbReference>
<accession>A0AAP0NN37</accession>
<organism evidence="2 3">
    <name type="scientific">Stephania cephalantha</name>
    <dbReference type="NCBI Taxonomy" id="152367"/>
    <lineage>
        <taxon>Eukaryota</taxon>
        <taxon>Viridiplantae</taxon>
        <taxon>Streptophyta</taxon>
        <taxon>Embryophyta</taxon>
        <taxon>Tracheophyta</taxon>
        <taxon>Spermatophyta</taxon>
        <taxon>Magnoliopsida</taxon>
        <taxon>Ranunculales</taxon>
        <taxon>Menispermaceae</taxon>
        <taxon>Menispermoideae</taxon>
        <taxon>Cissampelideae</taxon>
        <taxon>Stephania</taxon>
    </lineage>
</organism>
<keyword evidence="1" id="KW-0472">Membrane</keyword>
<comment type="caution">
    <text evidence="2">The sequence shown here is derived from an EMBL/GenBank/DDBJ whole genome shotgun (WGS) entry which is preliminary data.</text>
</comment>
<evidence type="ECO:0000313" key="3">
    <source>
        <dbReference type="Proteomes" id="UP001419268"/>
    </source>
</evidence>
<protein>
    <submittedName>
        <fullName evidence="2">Uncharacterized protein</fullName>
    </submittedName>
</protein>
<evidence type="ECO:0000256" key="1">
    <source>
        <dbReference type="SAM" id="Phobius"/>
    </source>
</evidence>
<dbReference type="AlphaFoldDB" id="A0AAP0NN37"/>
<name>A0AAP0NN37_9MAGN</name>
<keyword evidence="1" id="KW-0812">Transmembrane</keyword>
<reference evidence="2 3" key="1">
    <citation type="submission" date="2024-01" db="EMBL/GenBank/DDBJ databases">
        <title>Genome assemblies of Stephania.</title>
        <authorList>
            <person name="Yang L."/>
        </authorList>
    </citation>
    <scope>NUCLEOTIDE SEQUENCE [LARGE SCALE GENOMIC DNA]</scope>
    <source>
        <strain evidence="2">JXDWG</strain>
        <tissue evidence="2">Leaf</tissue>
    </source>
</reference>
<gene>
    <name evidence="2" type="ORF">Scep_020342</name>
</gene>
<evidence type="ECO:0000313" key="2">
    <source>
        <dbReference type="EMBL" id="KAK9112823.1"/>
    </source>
</evidence>
<feature type="transmembrane region" description="Helical" evidence="1">
    <location>
        <begin position="41"/>
        <end position="62"/>
    </location>
</feature>
<proteinExistence type="predicted"/>
<sequence length="163" mass="18835">MESTFVEQLKRGVLAVVLFEEIQKWGFRFGGFWWWCSEFELLSAGAIETGVLVVYVGARVVYRRRRRSRHCLLLCPSPSYALSLFVIPHQTTTVIRPEILNSGRLFANLLAYTQQMLAEPKLDITYPSMTVNNPDNRNLIVILDDYSSSVRVPPRQPNWKQRS</sequence>
<keyword evidence="3" id="KW-1185">Reference proteome</keyword>
<dbReference type="EMBL" id="JBBNAG010000008">
    <property type="protein sequence ID" value="KAK9112823.1"/>
    <property type="molecule type" value="Genomic_DNA"/>
</dbReference>